<sequence>MAKAFWLDRGDSRYATHVRKNVHEFADSWGDIAPVTFACTAWHIATPPFLTPGHVHRDPRILHAHCLRNTWDGSLTAEVRLAAPLPESLDRSRAAWWRDRGWQGWQRTLGQYVEPTQHDLTRSPFLRASLLMQAPIPLSELPPAPEGPHDGVEDRAQRALIVLVKELNALLSPILGQLGP</sequence>
<name>A0A7W0CDZ6_9ACTN</name>
<reference evidence="1 2" key="1">
    <citation type="submission" date="2020-07" db="EMBL/GenBank/DDBJ databases">
        <title>Genomic Encyclopedia of Type Strains, Phase IV (KMG-IV): sequencing the most valuable type-strain genomes for metagenomic binning, comparative biology and taxonomic classification.</title>
        <authorList>
            <person name="Goeker M."/>
        </authorList>
    </citation>
    <scope>NUCLEOTIDE SEQUENCE [LARGE SCALE GENOMIC DNA]</scope>
    <source>
        <strain evidence="1 2">DSM 45533</strain>
    </source>
</reference>
<protein>
    <submittedName>
        <fullName evidence="1">Uncharacterized protein</fullName>
    </submittedName>
</protein>
<evidence type="ECO:0000313" key="1">
    <source>
        <dbReference type="EMBL" id="MBA2889235.1"/>
    </source>
</evidence>
<dbReference type="EMBL" id="JACDUR010000001">
    <property type="protein sequence ID" value="MBA2889235.1"/>
    <property type="molecule type" value="Genomic_DNA"/>
</dbReference>
<gene>
    <name evidence="1" type="ORF">HNR30_000570</name>
</gene>
<accession>A0A7W0CDZ6</accession>
<dbReference type="AlphaFoldDB" id="A0A7W0CDZ6"/>
<dbReference type="RefSeq" id="WP_181608050.1">
    <property type="nucleotide sequence ID" value="NZ_BAABAM010000001.1"/>
</dbReference>
<evidence type="ECO:0000313" key="2">
    <source>
        <dbReference type="Proteomes" id="UP000530928"/>
    </source>
</evidence>
<keyword evidence="2" id="KW-1185">Reference proteome</keyword>
<organism evidence="1 2">
    <name type="scientific">Nonomuraea soli</name>
    <dbReference type="NCBI Taxonomy" id="1032476"/>
    <lineage>
        <taxon>Bacteria</taxon>
        <taxon>Bacillati</taxon>
        <taxon>Actinomycetota</taxon>
        <taxon>Actinomycetes</taxon>
        <taxon>Streptosporangiales</taxon>
        <taxon>Streptosporangiaceae</taxon>
        <taxon>Nonomuraea</taxon>
    </lineage>
</organism>
<comment type="caution">
    <text evidence="1">The sequence shown here is derived from an EMBL/GenBank/DDBJ whole genome shotgun (WGS) entry which is preliminary data.</text>
</comment>
<dbReference type="Proteomes" id="UP000530928">
    <property type="component" value="Unassembled WGS sequence"/>
</dbReference>
<proteinExistence type="predicted"/>